<feature type="region of interest" description="Disordered" evidence="1">
    <location>
        <begin position="102"/>
        <end position="184"/>
    </location>
</feature>
<accession>A0A1R3GBJ5</accession>
<gene>
    <name evidence="2" type="ORF">COLO4_35990</name>
</gene>
<feature type="compositionally biased region" description="Polar residues" evidence="1">
    <location>
        <begin position="148"/>
        <end position="171"/>
    </location>
</feature>
<evidence type="ECO:0008006" key="4">
    <source>
        <dbReference type="Google" id="ProtNLM"/>
    </source>
</evidence>
<dbReference type="PANTHER" id="PTHR46250:SF15">
    <property type="entry name" value="OS01G0523800 PROTEIN"/>
    <property type="match status" value="1"/>
</dbReference>
<keyword evidence="3" id="KW-1185">Reference proteome</keyword>
<evidence type="ECO:0000313" key="3">
    <source>
        <dbReference type="Proteomes" id="UP000187203"/>
    </source>
</evidence>
<proteinExistence type="predicted"/>
<dbReference type="EMBL" id="AWUE01022956">
    <property type="protein sequence ID" value="OMO55436.1"/>
    <property type="molecule type" value="Genomic_DNA"/>
</dbReference>
<dbReference type="PANTHER" id="PTHR46250">
    <property type="entry name" value="MYB/SANT-LIKE DNA-BINDING DOMAIN PROTEIN-RELATED"/>
    <property type="match status" value="1"/>
</dbReference>
<reference evidence="3" key="1">
    <citation type="submission" date="2013-09" db="EMBL/GenBank/DDBJ databases">
        <title>Corchorus olitorius genome sequencing.</title>
        <authorList>
            <person name="Alam M."/>
            <person name="Haque M.S."/>
            <person name="Islam M.S."/>
            <person name="Emdad E.M."/>
            <person name="Islam M.M."/>
            <person name="Ahmed B."/>
            <person name="Halim A."/>
            <person name="Hossen Q.M.M."/>
            <person name="Hossain M.Z."/>
            <person name="Ahmed R."/>
            <person name="Khan M.M."/>
            <person name="Islam R."/>
            <person name="Rashid M.M."/>
            <person name="Khan S.A."/>
            <person name="Rahman M.S."/>
            <person name="Alam M."/>
            <person name="Yahiya A.S."/>
            <person name="Khan M.S."/>
            <person name="Azam M.S."/>
            <person name="Haque T."/>
            <person name="Lashkar M.Z.H."/>
            <person name="Akhand A.I."/>
            <person name="Morshed G."/>
            <person name="Roy S."/>
            <person name="Uddin K.S."/>
            <person name="Rabeya T."/>
            <person name="Hossain A.S."/>
            <person name="Chowdhury A."/>
            <person name="Snigdha A.R."/>
            <person name="Mortoza M.S."/>
            <person name="Matin S.A."/>
            <person name="Hoque S.M.E."/>
            <person name="Islam M.K."/>
            <person name="Roy D.K."/>
            <person name="Haider R."/>
            <person name="Moosa M.M."/>
            <person name="Elias S.M."/>
            <person name="Hasan A.M."/>
            <person name="Jahan S."/>
            <person name="Shafiuddin M."/>
            <person name="Mahmood N."/>
            <person name="Shommy N.S."/>
        </authorList>
    </citation>
    <scope>NUCLEOTIDE SEQUENCE [LARGE SCALE GENOMIC DNA]</scope>
    <source>
        <strain evidence="3">cv. O-4</strain>
    </source>
</reference>
<comment type="caution">
    <text evidence="2">The sequence shown here is derived from an EMBL/GenBank/DDBJ whole genome shotgun (WGS) entry which is preliminary data.</text>
</comment>
<protein>
    <recommendedName>
        <fullName evidence="4">Myb/SANT-like domain-containing protein</fullName>
    </recommendedName>
</protein>
<evidence type="ECO:0000313" key="2">
    <source>
        <dbReference type="EMBL" id="OMO55436.1"/>
    </source>
</evidence>
<feature type="compositionally biased region" description="Acidic residues" evidence="1">
    <location>
        <begin position="135"/>
        <end position="145"/>
    </location>
</feature>
<sequence length="263" mass="29271">MEISNDTKWRADNGTFRTGYLAELERKMHAGIPGTDVKEQPHILSRIKLWKRQYGEILEMMGDKGSGLGHPQTEGIRGKTFPYLDEWGLIFGKDRATRENAEGPVDVADDPHLDGPAVGLGEDGETNYYEAPEVPAEEDEEEGDGGESTQPIQTPVAPTQTQHSQPSNVHSSGARRQKRRRSFTDQVGDVVEGDSIVTHIDRVLEGSSHCIQNLANCFQFLANQHEAWERVFTEVQKVEGLTRAAMLKAGDILSQDSHKMQYS</sequence>
<dbReference type="OrthoDB" id="1746344at2759"/>
<name>A0A1R3GBJ5_9ROSI</name>
<organism evidence="2 3">
    <name type="scientific">Corchorus olitorius</name>
    <dbReference type="NCBI Taxonomy" id="93759"/>
    <lineage>
        <taxon>Eukaryota</taxon>
        <taxon>Viridiplantae</taxon>
        <taxon>Streptophyta</taxon>
        <taxon>Embryophyta</taxon>
        <taxon>Tracheophyta</taxon>
        <taxon>Spermatophyta</taxon>
        <taxon>Magnoliopsida</taxon>
        <taxon>eudicotyledons</taxon>
        <taxon>Gunneridae</taxon>
        <taxon>Pentapetalae</taxon>
        <taxon>rosids</taxon>
        <taxon>malvids</taxon>
        <taxon>Malvales</taxon>
        <taxon>Malvaceae</taxon>
        <taxon>Grewioideae</taxon>
        <taxon>Apeibeae</taxon>
        <taxon>Corchorus</taxon>
    </lineage>
</organism>
<dbReference type="Proteomes" id="UP000187203">
    <property type="component" value="Unassembled WGS sequence"/>
</dbReference>
<evidence type="ECO:0000256" key="1">
    <source>
        <dbReference type="SAM" id="MobiDB-lite"/>
    </source>
</evidence>
<dbReference type="STRING" id="93759.A0A1R3GBJ5"/>
<dbReference type="AlphaFoldDB" id="A0A1R3GBJ5"/>